<name>A0A6J5L7G5_9CAUD</name>
<proteinExistence type="predicted"/>
<dbReference type="EMBL" id="LR796215">
    <property type="protein sequence ID" value="CAB4127809.1"/>
    <property type="molecule type" value="Genomic_DNA"/>
</dbReference>
<evidence type="ECO:0000313" key="1">
    <source>
        <dbReference type="EMBL" id="CAB4127809.1"/>
    </source>
</evidence>
<protein>
    <submittedName>
        <fullName evidence="1">Uncharacterized protein</fullName>
    </submittedName>
</protein>
<organism evidence="1">
    <name type="scientific">uncultured Caudovirales phage</name>
    <dbReference type="NCBI Taxonomy" id="2100421"/>
    <lineage>
        <taxon>Viruses</taxon>
        <taxon>Duplodnaviria</taxon>
        <taxon>Heunggongvirae</taxon>
        <taxon>Uroviricota</taxon>
        <taxon>Caudoviricetes</taxon>
        <taxon>Peduoviridae</taxon>
        <taxon>Maltschvirus</taxon>
        <taxon>Maltschvirus maltsch</taxon>
    </lineage>
</organism>
<sequence length="79" mass="8708">MADNGIYGVNQANPYPQTEFLDEKSKRPTRAWQQFFLNLLNYSSSSTATGGTATLPDSPAGFINMVVGGRNVKVPYYNE</sequence>
<accession>A0A6J5L7G5</accession>
<gene>
    <name evidence="1" type="ORF">UFOVP96_10</name>
</gene>
<reference evidence="1" key="1">
    <citation type="submission" date="2020-04" db="EMBL/GenBank/DDBJ databases">
        <authorList>
            <person name="Chiriac C."/>
            <person name="Salcher M."/>
            <person name="Ghai R."/>
            <person name="Kavagutti S V."/>
        </authorList>
    </citation>
    <scope>NUCLEOTIDE SEQUENCE</scope>
</reference>